<dbReference type="RefSeq" id="WP_189476121.1">
    <property type="nucleotide sequence ID" value="NZ_BMYM01000001.1"/>
</dbReference>
<evidence type="ECO:0000256" key="1">
    <source>
        <dbReference type="ARBA" id="ARBA00006360"/>
    </source>
</evidence>
<comment type="function">
    <text evidence="11">DNA polymerase III is a complex, multichain enzyme responsible for most of the replicative synthesis in bacteria. This DNA polymerase also exhibits 3' to 5' exonuclease activity.</text>
</comment>
<comment type="caution">
    <text evidence="14">The sequence shown here is derived from an EMBL/GenBank/DDBJ whole genome shotgun (WGS) entry which is preliminary data.</text>
</comment>
<dbReference type="SUPFAM" id="SSF52540">
    <property type="entry name" value="P-loop containing nucleoside triphosphate hydrolases"/>
    <property type="match status" value="1"/>
</dbReference>
<dbReference type="GO" id="GO:0005524">
    <property type="term" value="F:ATP binding"/>
    <property type="evidence" value="ECO:0007669"/>
    <property type="project" value="UniProtKB-KW"/>
</dbReference>
<dbReference type="GO" id="GO:0046872">
    <property type="term" value="F:metal ion binding"/>
    <property type="evidence" value="ECO:0007669"/>
    <property type="project" value="UniProtKB-KW"/>
</dbReference>
<dbReference type="EMBL" id="BMYM01000001">
    <property type="protein sequence ID" value="GHD30285.1"/>
    <property type="molecule type" value="Genomic_DNA"/>
</dbReference>
<keyword evidence="15" id="KW-1185">Reference proteome</keyword>
<comment type="subunit">
    <text evidence="11">DNA polymerase III contains a core (composed of alpha, epsilon and theta chains) that associates with a tau subunit. This core dimerizes to form the POLIII' complex. PolIII' associates with the gamma complex (composed of gamma, delta, delta', psi and chi chains) and with the beta chain to form the complete DNA polymerase III complex.</text>
</comment>
<comment type="catalytic activity">
    <reaction evidence="10 11">
        <text>DNA(n) + a 2'-deoxyribonucleoside 5'-triphosphate = DNA(n+1) + diphosphate</text>
        <dbReference type="Rhea" id="RHEA:22508"/>
        <dbReference type="Rhea" id="RHEA-COMP:17339"/>
        <dbReference type="Rhea" id="RHEA-COMP:17340"/>
        <dbReference type="ChEBI" id="CHEBI:33019"/>
        <dbReference type="ChEBI" id="CHEBI:61560"/>
        <dbReference type="ChEBI" id="CHEBI:173112"/>
        <dbReference type="EC" id="2.7.7.7"/>
    </reaction>
</comment>
<accession>A0A918XG00</accession>
<keyword evidence="7" id="KW-0862">Zinc</keyword>
<dbReference type="InterPro" id="IPR050238">
    <property type="entry name" value="DNA_Rep/Repair_Clamp_Loader"/>
</dbReference>
<dbReference type="Gene3D" id="1.10.8.60">
    <property type="match status" value="1"/>
</dbReference>
<dbReference type="InterPro" id="IPR021029">
    <property type="entry name" value="DNA_pol_III_tau_dom-5"/>
</dbReference>
<evidence type="ECO:0000259" key="13">
    <source>
        <dbReference type="SMART" id="SM00382"/>
    </source>
</evidence>
<dbReference type="GO" id="GO:0003677">
    <property type="term" value="F:DNA binding"/>
    <property type="evidence" value="ECO:0007669"/>
    <property type="project" value="InterPro"/>
</dbReference>
<dbReference type="PRINTS" id="PR00300">
    <property type="entry name" value="CLPPROTEASEA"/>
</dbReference>
<reference evidence="14" key="1">
    <citation type="journal article" date="2014" name="Int. J. Syst. Evol. Microbiol.">
        <title>Complete genome sequence of Corynebacterium casei LMG S-19264T (=DSM 44701T), isolated from a smear-ripened cheese.</title>
        <authorList>
            <consortium name="US DOE Joint Genome Institute (JGI-PGF)"/>
            <person name="Walter F."/>
            <person name="Albersmeier A."/>
            <person name="Kalinowski J."/>
            <person name="Ruckert C."/>
        </authorList>
    </citation>
    <scope>NUCLEOTIDE SEQUENCE</scope>
    <source>
        <strain evidence="14">KCTC 23430</strain>
    </source>
</reference>
<evidence type="ECO:0000256" key="10">
    <source>
        <dbReference type="ARBA" id="ARBA00049244"/>
    </source>
</evidence>
<proteinExistence type="inferred from homology"/>
<feature type="domain" description="AAA+ ATPase" evidence="13">
    <location>
        <begin position="37"/>
        <end position="179"/>
    </location>
</feature>
<dbReference type="InterPro" id="IPR012763">
    <property type="entry name" value="DNA_pol_III_sug/sutau_N"/>
</dbReference>
<evidence type="ECO:0000256" key="8">
    <source>
        <dbReference type="ARBA" id="ARBA00022840"/>
    </source>
</evidence>
<keyword evidence="5" id="KW-0479">Metal-binding</keyword>
<dbReference type="Gene3D" id="3.30.300.150">
    <property type="entry name" value="DNA polymerase III, tau subunit, domain V"/>
    <property type="match status" value="1"/>
</dbReference>
<dbReference type="Pfam" id="PF12169">
    <property type="entry name" value="DNA_pol3_gamma3"/>
    <property type="match status" value="1"/>
</dbReference>
<keyword evidence="2 11" id="KW-0808">Transferase</keyword>
<dbReference type="PANTHER" id="PTHR11669">
    <property type="entry name" value="REPLICATION FACTOR C / DNA POLYMERASE III GAMMA-TAU SUBUNIT"/>
    <property type="match status" value="1"/>
</dbReference>
<keyword evidence="6 11" id="KW-0547">Nucleotide-binding</keyword>
<dbReference type="InterPro" id="IPR027417">
    <property type="entry name" value="P-loop_NTPase"/>
</dbReference>
<evidence type="ECO:0000256" key="9">
    <source>
        <dbReference type="ARBA" id="ARBA00022932"/>
    </source>
</evidence>
<sequence>MSYQVLARKWRPSTFREMVGQEHVLQALINALDHDRLHHAYLFTGTRGVGKTTVARILAKCLNCDTGVSSEPCGTCASCLEIAEGRCVDLIEVDAASKTKVDDTRELLENVQYAPTRARYKVYLIDEVHMLSTHSFNALLKTLEEPPPHVKFLLATTDPQKLPATILSRCLQFNLKNMLPEQIVAHLAHVLSEEMISYEDQALWLLGRAAAGSMRDALSLTDQAIAFGSGQLTEADVGTMLGTVDLRFVYQILEAVAADQPGELLQVVSQMSEHAPDFEGSLNELINLLHRVAVAQLVPDAVDNGWGDAERVTSLAATFSADDVQLLYQVAINGKRDLPMAGDPRSGFEMILLRMIAFRPQAVIDTEMNEGDFSLAADNTNIAGEVGADAAKKQYPLPDSGSASPKSLVAEAELTPSRAAVTRASSSIRVDEPQLETGRTTQSAHSLDPATSGGTSAAPGPNPGDSAPLQPAVGRLSDLAPGGWAQALEQLGLAGIVHNVASHCELRRIEGTELEFVLDQDNATLFNDGHRDKIRLALENFYGQPLTVTIAVAAVMSETPAARRQRLIEERQHQAVSAIQQDALLQQLMQHFDGELDMDSIRPLDT</sequence>
<dbReference type="InterPro" id="IPR022754">
    <property type="entry name" value="DNA_pol_III_gamma-3"/>
</dbReference>
<dbReference type="SUPFAM" id="SSF48019">
    <property type="entry name" value="post-AAA+ oligomerization domain-like"/>
    <property type="match status" value="1"/>
</dbReference>
<evidence type="ECO:0000256" key="7">
    <source>
        <dbReference type="ARBA" id="ARBA00022833"/>
    </source>
</evidence>
<keyword evidence="8 11" id="KW-0067">ATP-binding</keyword>
<dbReference type="InterPro" id="IPR001270">
    <property type="entry name" value="ClpA/B"/>
</dbReference>
<organism evidence="14 15">
    <name type="scientific">Parahalioglobus pacificus</name>
    <dbReference type="NCBI Taxonomy" id="930806"/>
    <lineage>
        <taxon>Bacteria</taxon>
        <taxon>Pseudomonadati</taxon>
        <taxon>Pseudomonadota</taxon>
        <taxon>Gammaproteobacteria</taxon>
        <taxon>Cellvibrionales</taxon>
        <taxon>Halieaceae</taxon>
        <taxon>Parahalioglobus</taxon>
    </lineage>
</organism>
<dbReference type="FunFam" id="1.10.8.60:FF:000013">
    <property type="entry name" value="DNA polymerase III subunit gamma/tau"/>
    <property type="match status" value="1"/>
</dbReference>
<evidence type="ECO:0000256" key="5">
    <source>
        <dbReference type="ARBA" id="ARBA00022723"/>
    </source>
</evidence>
<dbReference type="NCBIfam" id="TIGR02397">
    <property type="entry name" value="dnaX_nterm"/>
    <property type="match status" value="1"/>
</dbReference>
<dbReference type="CDD" id="cd18137">
    <property type="entry name" value="HLD_clamp_pol_III_gamma_tau"/>
    <property type="match status" value="1"/>
</dbReference>
<evidence type="ECO:0000256" key="12">
    <source>
        <dbReference type="SAM" id="MobiDB-lite"/>
    </source>
</evidence>
<keyword evidence="3 11" id="KW-0548">Nucleotidyltransferase</keyword>
<dbReference type="FunFam" id="3.40.50.300:FF:000014">
    <property type="entry name" value="DNA polymerase III subunit gamma/tau"/>
    <property type="match status" value="1"/>
</dbReference>
<dbReference type="InterPro" id="IPR038249">
    <property type="entry name" value="PolIII_tau_V_sf"/>
</dbReference>
<dbReference type="SMART" id="SM00382">
    <property type="entry name" value="AAA"/>
    <property type="match status" value="1"/>
</dbReference>
<evidence type="ECO:0000256" key="11">
    <source>
        <dbReference type="RuleBase" id="RU364063"/>
    </source>
</evidence>
<name>A0A918XG00_9GAMM</name>
<evidence type="ECO:0000256" key="3">
    <source>
        <dbReference type="ARBA" id="ARBA00022695"/>
    </source>
</evidence>
<feature type="region of interest" description="Disordered" evidence="12">
    <location>
        <begin position="393"/>
        <end position="474"/>
    </location>
</feature>
<dbReference type="Gene3D" id="1.20.272.10">
    <property type="match status" value="1"/>
</dbReference>
<reference evidence="14" key="2">
    <citation type="submission" date="2020-09" db="EMBL/GenBank/DDBJ databases">
        <authorList>
            <person name="Sun Q."/>
            <person name="Kim S."/>
        </authorList>
    </citation>
    <scope>NUCLEOTIDE SEQUENCE</scope>
    <source>
        <strain evidence="14">KCTC 23430</strain>
    </source>
</reference>
<dbReference type="AlphaFoldDB" id="A0A918XG00"/>
<evidence type="ECO:0000256" key="4">
    <source>
        <dbReference type="ARBA" id="ARBA00022705"/>
    </source>
</evidence>
<comment type="similarity">
    <text evidence="1 11">Belongs to the DnaX/STICHEL family.</text>
</comment>
<dbReference type="GO" id="GO:0009360">
    <property type="term" value="C:DNA polymerase III complex"/>
    <property type="evidence" value="ECO:0007669"/>
    <property type="project" value="InterPro"/>
</dbReference>
<evidence type="ECO:0000256" key="2">
    <source>
        <dbReference type="ARBA" id="ARBA00022679"/>
    </source>
</evidence>
<keyword evidence="4 11" id="KW-0235">DNA replication</keyword>
<dbReference type="Gene3D" id="3.40.50.300">
    <property type="entry name" value="P-loop containing nucleotide triphosphate hydrolases"/>
    <property type="match status" value="1"/>
</dbReference>
<dbReference type="Pfam" id="PF22608">
    <property type="entry name" value="DNAX_ATPase_lid"/>
    <property type="match status" value="1"/>
</dbReference>
<dbReference type="Pfam" id="PF12170">
    <property type="entry name" value="DNA_pol3_tau_5"/>
    <property type="match status" value="1"/>
</dbReference>
<dbReference type="NCBIfam" id="NF005942">
    <property type="entry name" value="PRK07994.1"/>
    <property type="match status" value="1"/>
</dbReference>
<dbReference type="FunFam" id="1.20.272.10:FF:000003">
    <property type="entry name" value="DNA polymerase III subunit gamma/tau"/>
    <property type="match status" value="1"/>
</dbReference>
<dbReference type="GO" id="GO:0006261">
    <property type="term" value="P:DNA-templated DNA replication"/>
    <property type="evidence" value="ECO:0007669"/>
    <property type="project" value="TreeGrafter"/>
</dbReference>
<gene>
    <name evidence="11" type="primary">dnaX</name>
    <name evidence="14" type="ORF">GCM10007053_11900</name>
</gene>
<evidence type="ECO:0000313" key="15">
    <source>
        <dbReference type="Proteomes" id="UP000644693"/>
    </source>
</evidence>
<protein>
    <recommendedName>
        <fullName evidence="11">DNA polymerase III subunit gamma/tau</fullName>
        <ecNumber evidence="11">2.7.7.7</ecNumber>
    </recommendedName>
</protein>
<dbReference type="NCBIfam" id="NF004046">
    <property type="entry name" value="PRK05563.1"/>
    <property type="match status" value="1"/>
</dbReference>
<dbReference type="InterPro" id="IPR008921">
    <property type="entry name" value="DNA_pol3_clamp-load_cplx_C"/>
</dbReference>
<dbReference type="Proteomes" id="UP000644693">
    <property type="component" value="Unassembled WGS sequence"/>
</dbReference>
<evidence type="ECO:0000313" key="14">
    <source>
        <dbReference type="EMBL" id="GHD30285.1"/>
    </source>
</evidence>
<dbReference type="Pfam" id="PF13177">
    <property type="entry name" value="DNA_pol3_delta2"/>
    <property type="match status" value="1"/>
</dbReference>
<dbReference type="GO" id="GO:0003887">
    <property type="term" value="F:DNA-directed DNA polymerase activity"/>
    <property type="evidence" value="ECO:0007669"/>
    <property type="project" value="UniProtKB-KW"/>
</dbReference>
<evidence type="ECO:0000256" key="6">
    <source>
        <dbReference type="ARBA" id="ARBA00022741"/>
    </source>
</evidence>
<dbReference type="InterPro" id="IPR045085">
    <property type="entry name" value="HLD_clamp_pol_III_gamma_tau"/>
</dbReference>
<keyword evidence="9 11" id="KW-0239">DNA-directed DNA polymerase</keyword>
<dbReference type="PANTHER" id="PTHR11669:SF0">
    <property type="entry name" value="PROTEIN STICHEL-LIKE 2"/>
    <property type="match status" value="1"/>
</dbReference>
<dbReference type="EC" id="2.7.7.7" evidence="11"/>
<dbReference type="CDD" id="cd00009">
    <property type="entry name" value="AAA"/>
    <property type="match status" value="1"/>
</dbReference>
<dbReference type="InterPro" id="IPR003593">
    <property type="entry name" value="AAA+_ATPase"/>
</dbReference>